<keyword evidence="5" id="KW-1185">Reference proteome</keyword>
<feature type="compositionally biased region" description="Basic and acidic residues" evidence="1">
    <location>
        <begin position="1"/>
        <end position="11"/>
    </location>
</feature>
<dbReference type="InterPro" id="IPR025241">
    <property type="entry name" value="DUF4190"/>
</dbReference>
<feature type="compositionally biased region" description="Polar residues" evidence="1">
    <location>
        <begin position="51"/>
        <end position="64"/>
    </location>
</feature>
<proteinExistence type="predicted"/>
<evidence type="ECO:0000313" key="5">
    <source>
        <dbReference type="Proteomes" id="UP001440984"/>
    </source>
</evidence>
<protein>
    <submittedName>
        <fullName evidence="4">DUF4190 domain-containing protein</fullName>
    </submittedName>
</protein>
<accession>A0ABV0LNM4</accession>
<organism evidence="4 5">
    <name type="scientific">Amycolatopsis melonis</name>
    <dbReference type="NCBI Taxonomy" id="3156488"/>
    <lineage>
        <taxon>Bacteria</taxon>
        <taxon>Bacillati</taxon>
        <taxon>Actinomycetota</taxon>
        <taxon>Actinomycetes</taxon>
        <taxon>Pseudonocardiales</taxon>
        <taxon>Pseudonocardiaceae</taxon>
        <taxon>Amycolatopsis</taxon>
    </lineage>
</organism>
<evidence type="ECO:0000313" key="4">
    <source>
        <dbReference type="EMBL" id="MEQ0563751.1"/>
    </source>
</evidence>
<keyword evidence="2" id="KW-0812">Transmembrane</keyword>
<keyword evidence="2" id="KW-1133">Transmembrane helix</keyword>
<keyword evidence="2" id="KW-0472">Membrane</keyword>
<feature type="transmembrane region" description="Helical" evidence="2">
    <location>
        <begin position="171"/>
        <end position="200"/>
    </location>
</feature>
<dbReference type="Proteomes" id="UP001440984">
    <property type="component" value="Unassembled WGS sequence"/>
</dbReference>
<evidence type="ECO:0000256" key="1">
    <source>
        <dbReference type="SAM" id="MobiDB-lite"/>
    </source>
</evidence>
<dbReference type="Pfam" id="PF13828">
    <property type="entry name" value="DUF4190"/>
    <property type="match status" value="1"/>
</dbReference>
<feature type="region of interest" description="Disordered" evidence="1">
    <location>
        <begin position="1"/>
        <end position="143"/>
    </location>
</feature>
<feature type="compositionally biased region" description="Low complexity" evidence="1">
    <location>
        <begin position="77"/>
        <end position="89"/>
    </location>
</feature>
<dbReference type="EMBL" id="JBDZYD010000013">
    <property type="protein sequence ID" value="MEQ0563751.1"/>
    <property type="molecule type" value="Genomic_DNA"/>
</dbReference>
<feature type="domain" description="DUF4190" evidence="3">
    <location>
        <begin position="171"/>
        <end position="229"/>
    </location>
</feature>
<name>A0ABV0LNM4_9PSEU</name>
<feature type="compositionally biased region" description="Pro residues" evidence="1">
    <location>
        <begin position="16"/>
        <end position="26"/>
    </location>
</feature>
<evidence type="ECO:0000256" key="2">
    <source>
        <dbReference type="SAM" id="Phobius"/>
    </source>
</evidence>
<comment type="caution">
    <text evidence="4">The sequence shown here is derived from an EMBL/GenBank/DDBJ whole genome shotgun (WGS) entry which is preliminary data.</text>
</comment>
<dbReference type="RefSeq" id="WP_348954808.1">
    <property type="nucleotide sequence ID" value="NZ_JBDZYD010000013.1"/>
</dbReference>
<feature type="transmembrane region" description="Helical" evidence="2">
    <location>
        <begin position="212"/>
        <end position="240"/>
    </location>
</feature>
<reference evidence="4 5" key="1">
    <citation type="submission" date="2024-05" db="EMBL/GenBank/DDBJ databases">
        <authorList>
            <person name="Zhao H."/>
            <person name="Xu Y."/>
            <person name="Lin S."/>
            <person name="Spain J.C."/>
            <person name="Zhou N.-Y."/>
        </authorList>
    </citation>
    <scope>NUCLEOTIDE SEQUENCE [LARGE SCALE GENOMIC DNA]</scope>
    <source>
        <strain evidence="4 5">NEAU-NG30</strain>
    </source>
</reference>
<sequence>MTDPSGEKDRPAAGYEPPPTADPAPYAPENYDPPAADPTLPDTAAQADTAFSGTGSADTVSAEQPGSAAADAAAEQPGSSGSPFPGTGSADQPGSPFSDTAYSGTTTDQPGFLPPGSFETPAAHIPGTPYVAPGQPQAVPPYPPQYPPAYGQSYVTPPSYPAAASRQDNALAIGALVCSILGFCSGVTAIAGLVMGHIALSRTNRGEGGGRGLATAAVIVGYVVIALWVGFFTTLIILGATGHLA</sequence>
<feature type="compositionally biased region" description="Polar residues" evidence="1">
    <location>
        <begin position="90"/>
        <end position="109"/>
    </location>
</feature>
<evidence type="ECO:0000259" key="3">
    <source>
        <dbReference type="Pfam" id="PF13828"/>
    </source>
</evidence>
<feature type="compositionally biased region" description="Low complexity" evidence="1">
    <location>
        <begin position="27"/>
        <end position="50"/>
    </location>
</feature>
<gene>
    <name evidence="4" type="ORF">ABJI51_32135</name>
</gene>